<keyword evidence="2 3" id="KW-0732">Signal</keyword>
<feature type="domain" description="Leucine-binding protein" evidence="4">
    <location>
        <begin position="55"/>
        <end position="400"/>
    </location>
</feature>
<dbReference type="AlphaFoldDB" id="A0A892ZP67"/>
<dbReference type="InterPro" id="IPR028081">
    <property type="entry name" value="Leu-bd"/>
</dbReference>
<reference evidence="5" key="1">
    <citation type="submission" date="2021-02" db="EMBL/GenBank/DDBJ databases">
        <title>Neisseriaceae sp. 26B isolated from the cloaca of a Common Toad-headed Turtle (Mesoclemmys nasuta).</title>
        <authorList>
            <person name="Spergser J."/>
            <person name="Busse H.-J."/>
        </authorList>
    </citation>
    <scope>NUCLEOTIDE SEQUENCE</scope>
    <source>
        <strain evidence="5">26B</strain>
    </source>
</reference>
<dbReference type="CDD" id="cd06342">
    <property type="entry name" value="PBP1_ABC_LIVBP-like"/>
    <property type="match status" value="1"/>
</dbReference>
<evidence type="ECO:0000256" key="2">
    <source>
        <dbReference type="ARBA" id="ARBA00022729"/>
    </source>
</evidence>
<comment type="similarity">
    <text evidence="1">Belongs to the leucine-binding protein family.</text>
</comment>
<evidence type="ECO:0000256" key="3">
    <source>
        <dbReference type="SAM" id="SignalP"/>
    </source>
</evidence>
<keyword evidence="6" id="KW-1185">Reference proteome</keyword>
<dbReference type="PANTHER" id="PTHR47151">
    <property type="entry name" value="LEU/ILE/VAL-BINDING ABC TRANSPORTER SUBUNIT"/>
    <property type="match status" value="1"/>
</dbReference>
<dbReference type="EMBL" id="CP069798">
    <property type="protein sequence ID" value="QRQ82619.1"/>
    <property type="molecule type" value="Genomic_DNA"/>
</dbReference>
<name>A0A892ZP67_9NEIS</name>
<evidence type="ECO:0000256" key="1">
    <source>
        <dbReference type="ARBA" id="ARBA00010062"/>
    </source>
</evidence>
<dbReference type="Pfam" id="PF13458">
    <property type="entry name" value="Peripla_BP_6"/>
    <property type="match status" value="1"/>
</dbReference>
<dbReference type="RefSeq" id="WP_230339903.1">
    <property type="nucleotide sequence ID" value="NZ_CP069798.1"/>
</dbReference>
<dbReference type="SUPFAM" id="SSF53822">
    <property type="entry name" value="Periplasmic binding protein-like I"/>
    <property type="match status" value="1"/>
</dbReference>
<evidence type="ECO:0000259" key="4">
    <source>
        <dbReference type="Pfam" id="PF13458"/>
    </source>
</evidence>
<dbReference type="InterPro" id="IPR028082">
    <property type="entry name" value="Peripla_BP_I"/>
</dbReference>
<gene>
    <name evidence="5" type="ORF">JQU52_04295</name>
</gene>
<proteinExistence type="inferred from homology"/>
<evidence type="ECO:0000313" key="6">
    <source>
        <dbReference type="Proteomes" id="UP000653156"/>
    </source>
</evidence>
<dbReference type="PROSITE" id="PS51257">
    <property type="entry name" value="PROKAR_LIPOPROTEIN"/>
    <property type="match status" value="1"/>
</dbReference>
<feature type="signal peptide" evidence="3">
    <location>
        <begin position="1"/>
        <end position="22"/>
    </location>
</feature>
<protein>
    <submittedName>
        <fullName evidence="5">Branched-chain amino acid ABC transporter substrate-binding protein</fullName>
    </submittedName>
</protein>
<dbReference type="KEGG" id="ptes:JQU52_04295"/>
<accession>A0A892ZP67</accession>
<dbReference type="Gene3D" id="3.40.50.2300">
    <property type="match status" value="2"/>
</dbReference>
<feature type="chain" id="PRO_5034113777" evidence="3">
    <location>
        <begin position="23"/>
        <end position="410"/>
    </location>
</feature>
<dbReference type="PANTHER" id="PTHR47151:SF2">
    <property type="entry name" value="AMINO ACID BINDING PROTEIN"/>
    <property type="match status" value="1"/>
</dbReference>
<evidence type="ECO:0000313" key="5">
    <source>
        <dbReference type="EMBL" id="QRQ82619.1"/>
    </source>
</evidence>
<organism evidence="5 6">
    <name type="scientific">Paralysiella testudinis</name>
    <dbReference type="NCBI Taxonomy" id="2809020"/>
    <lineage>
        <taxon>Bacteria</taxon>
        <taxon>Pseudomonadati</taxon>
        <taxon>Pseudomonadota</taxon>
        <taxon>Betaproteobacteria</taxon>
        <taxon>Neisseriales</taxon>
        <taxon>Neisseriaceae</taxon>
        <taxon>Paralysiella</taxon>
    </lineage>
</organism>
<sequence>MNKLFRILPLAAALGLAACGGADKGAVASDASGAASASAKDNSACGTLAADEICVKIGSGAPKTGGIAHMGKDNENGVALAIQEINAKGDLVIGGKKVKLALVGEDDAGDPKQGPIVAQKLVDAGVVGVVGHLNSGVSIPASTVYANNGLVQVSPSSTNPDYTLKSSKTPKGAVSAYRVVATDAQQGPALAKFMLAHGGKNVAVLDDATQYGKGLADQVASSITAGGAAVVSREAATDKTTDFKAVLTEIKAKNPDYVFWGGMDDTAATLVKQMRELGMTAKLVGADGACTDKFIELSGAAGKGVICSQAGMPLSQMAKGTQFNTDYEKAFPGQKVQIYSPFSYDATFAIVEAMKLANSTDPEAIAAAMPKVSFDGLIGKIAFDDKGDIKGGAISIFEVKDKLEVAEIVK</sequence>
<dbReference type="Proteomes" id="UP000653156">
    <property type="component" value="Chromosome"/>
</dbReference>